<protein>
    <submittedName>
        <fullName evidence="1">Uncharacterized protein</fullName>
    </submittedName>
</protein>
<keyword evidence="1" id="KW-0614">Plasmid</keyword>
<reference evidence="1" key="1">
    <citation type="submission" date="2009-08" db="EMBL/GenBank/DDBJ databases">
        <authorList>
            <person name="Gill J."/>
            <person name="Borman J."/>
            <person name="Shetty J."/>
            <person name="Hostetler J."/>
            <person name="Durkin S."/>
            <person name="Montgomery B."/>
        </authorList>
    </citation>
    <scope>NUCLEOTIDE SEQUENCE</scope>
    <source>
        <strain evidence="1">CDC3</strain>
        <plasmid evidence="1">SAP020A</plasmid>
    </source>
</reference>
<accession>D2J6W8</accession>
<gene>
    <name evidence="1" type="ORF">SAP020A_024</name>
</gene>
<proteinExistence type="predicted"/>
<organism evidence="1">
    <name type="scientific">Staphylococcus sp. CDC3</name>
    <dbReference type="NCBI Taxonomy" id="678601"/>
    <lineage>
        <taxon>Bacteria</taxon>
        <taxon>Bacillati</taxon>
        <taxon>Bacillota</taxon>
        <taxon>Bacilli</taxon>
        <taxon>Bacillales</taxon>
        <taxon>Staphylococcaceae</taxon>
        <taxon>Staphylococcus</taxon>
    </lineage>
</organism>
<sequence length="237" mass="27846">MNEIVNIFGEASTKDLINGLRMKPRYDESSLVGMYFYIEEGKTIQTSYKTTIEELKSKTSDSLSNDDLLDKVKKEIIYLKNNINNISDINISKELTNVIVRLGTQLYDNAATKEKIHNFESDFWFKRLRDLIHNDQAKTRKQFMRLATYWYVLIEFEGYSEEEVVQVLASNKSKMKEIVEKWNVKHFSDFIEKVHYIASTKQIEHFIKIIKSSSATDEVKEELINKLLTSNILDTWF</sequence>
<dbReference type="AlphaFoldDB" id="D2J6W8"/>
<reference evidence="1" key="2">
    <citation type="submission" date="2009-12" db="EMBL/GenBank/DDBJ databases">
        <authorList>
            <person name="Summers A.O."/>
            <person name="Shearer J."/>
            <person name="Wireman J."/>
        </authorList>
    </citation>
    <scope>NUCLEOTIDE SEQUENCE</scope>
    <source>
        <strain evidence="1">CDC3</strain>
        <plasmid evidence="1">SAP020A</plasmid>
    </source>
</reference>
<evidence type="ECO:0000313" key="1">
    <source>
        <dbReference type="EMBL" id="ADA61599.1"/>
    </source>
</evidence>
<dbReference type="EMBL" id="GQ900386">
    <property type="protein sequence ID" value="ADA61599.1"/>
    <property type="molecule type" value="Genomic_DNA"/>
</dbReference>
<geneLocation type="plasmid" evidence="1">
    <name>SAP020A</name>
</geneLocation>
<dbReference type="RefSeq" id="WP_012817990.1">
    <property type="nucleotide sequence ID" value="NC_013373.1"/>
</dbReference>
<name>D2J6W8_9STAP</name>